<reference evidence="6" key="1">
    <citation type="journal article" date="2023" name="Plant J.">
        <title>The genome of the king protea, Protea cynaroides.</title>
        <authorList>
            <person name="Chang J."/>
            <person name="Duong T.A."/>
            <person name="Schoeman C."/>
            <person name="Ma X."/>
            <person name="Roodt D."/>
            <person name="Barker N."/>
            <person name="Li Z."/>
            <person name="Van de Peer Y."/>
            <person name="Mizrachi E."/>
        </authorList>
    </citation>
    <scope>NUCLEOTIDE SEQUENCE</scope>
    <source>
        <tissue evidence="6">Young leaves</tissue>
    </source>
</reference>
<dbReference type="OrthoDB" id="5835829at2759"/>
<dbReference type="EC" id="2.4.1.-" evidence="5"/>
<dbReference type="Pfam" id="PF00201">
    <property type="entry name" value="UDPGT"/>
    <property type="match status" value="1"/>
</dbReference>
<dbReference type="GO" id="GO:0080043">
    <property type="term" value="F:quercetin 3-O-glucosyltransferase activity"/>
    <property type="evidence" value="ECO:0007669"/>
    <property type="project" value="TreeGrafter"/>
</dbReference>
<dbReference type="PANTHER" id="PTHR11926:SF774">
    <property type="entry name" value="UDP-GLYCOSYLTRANSFERASE 85A1-RELATED"/>
    <property type="match status" value="1"/>
</dbReference>
<evidence type="ECO:0000256" key="4">
    <source>
        <dbReference type="RuleBase" id="RU003718"/>
    </source>
</evidence>
<evidence type="ECO:0000256" key="1">
    <source>
        <dbReference type="ARBA" id="ARBA00009995"/>
    </source>
</evidence>
<name>A0A9Q0KCI4_9MAGN</name>
<dbReference type="PANTHER" id="PTHR11926">
    <property type="entry name" value="GLUCOSYL/GLUCURONOSYL TRANSFERASES"/>
    <property type="match status" value="1"/>
</dbReference>
<dbReference type="CDD" id="cd03784">
    <property type="entry name" value="GT1_Gtf-like"/>
    <property type="match status" value="1"/>
</dbReference>
<dbReference type="Proteomes" id="UP001141806">
    <property type="component" value="Unassembled WGS sequence"/>
</dbReference>
<evidence type="ECO:0000313" key="6">
    <source>
        <dbReference type="EMBL" id="KAJ4967831.1"/>
    </source>
</evidence>
<dbReference type="Gene3D" id="3.40.50.2000">
    <property type="entry name" value="Glycogen Phosphorylase B"/>
    <property type="match status" value="2"/>
</dbReference>
<accession>A0A9Q0KCI4</accession>
<dbReference type="FunFam" id="3.40.50.2000:FF:000065">
    <property type="entry name" value="Glycosyltransferase"/>
    <property type="match status" value="1"/>
</dbReference>
<comment type="similarity">
    <text evidence="1 4">Belongs to the UDP-glycosyltransferase family.</text>
</comment>
<dbReference type="AlphaFoldDB" id="A0A9Q0KCI4"/>
<dbReference type="EMBL" id="JAMYWD010000006">
    <property type="protein sequence ID" value="KAJ4967831.1"/>
    <property type="molecule type" value="Genomic_DNA"/>
</dbReference>
<organism evidence="6 7">
    <name type="scientific">Protea cynaroides</name>
    <dbReference type="NCBI Taxonomy" id="273540"/>
    <lineage>
        <taxon>Eukaryota</taxon>
        <taxon>Viridiplantae</taxon>
        <taxon>Streptophyta</taxon>
        <taxon>Embryophyta</taxon>
        <taxon>Tracheophyta</taxon>
        <taxon>Spermatophyta</taxon>
        <taxon>Magnoliopsida</taxon>
        <taxon>Proteales</taxon>
        <taxon>Proteaceae</taxon>
        <taxon>Protea</taxon>
    </lineage>
</organism>
<proteinExistence type="inferred from homology"/>
<keyword evidence="7" id="KW-1185">Reference proteome</keyword>
<evidence type="ECO:0000256" key="5">
    <source>
        <dbReference type="RuleBase" id="RU362057"/>
    </source>
</evidence>
<dbReference type="GO" id="GO:0080044">
    <property type="term" value="F:quercetin 7-O-glucosyltransferase activity"/>
    <property type="evidence" value="ECO:0007669"/>
    <property type="project" value="TreeGrafter"/>
</dbReference>
<evidence type="ECO:0000256" key="2">
    <source>
        <dbReference type="ARBA" id="ARBA00022676"/>
    </source>
</evidence>
<sequence>MTRELHKPLVSSSLVSRKLTLMASLPPPKPHVVCIPAPAQGHVNPMMQLAQLLHSVGFHITFINLDFIHRRLLQSEGPNVIKDLIDFRFETIRDGLPSSDAGPDLLSLANSIIQKKYLAPILHLLKKLNSSSDVPQISCVVSDISMRCGLEAAEELGVLAFQFCSAAACSFMSILHFPELIKRGLVPLKDENQISNGYLDTTIDWIPGLKDIRLKDLCSFIRTTDPNDKWLNVMVDAAQSWLKASNVIFNTFDDLECEVLDAIACKIPHIYTIGPLSMIGEQLQKSEKRSMRSSLWKEDLECLNWLDKMEPNSVLYVNFGSTTVMTDQKLREFAWGLANSKHPFLWINRPDVMMGKSAILPLEFISETKDRGFLASWCPQDQVLLHCSIRGFLTHCGWNSTIESICGGVPLLCWPFFSDQQTNCRYACTTWGIGMEIDNDVKSEEVETIIKEFMEGEKGRKMRNKALEWKEKSVQATKQGGSSYNNFERLISKVRSPPEKRVSN</sequence>
<dbReference type="InterPro" id="IPR002213">
    <property type="entry name" value="UDP_glucos_trans"/>
</dbReference>
<evidence type="ECO:0000256" key="3">
    <source>
        <dbReference type="ARBA" id="ARBA00022679"/>
    </source>
</evidence>
<dbReference type="PROSITE" id="PS00375">
    <property type="entry name" value="UDPGT"/>
    <property type="match status" value="1"/>
</dbReference>
<dbReference type="InterPro" id="IPR035595">
    <property type="entry name" value="UDP_glycos_trans_CS"/>
</dbReference>
<keyword evidence="2 4" id="KW-0328">Glycosyltransferase</keyword>
<evidence type="ECO:0000313" key="7">
    <source>
        <dbReference type="Proteomes" id="UP001141806"/>
    </source>
</evidence>
<comment type="caution">
    <text evidence="6">The sequence shown here is derived from an EMBL/GenBank/DDBJ whole genome shotgun (WGS) entry which is preliminary data.</text>
</comment>
<keyword evidence="3 4" id="KW-0808">Transferase</keyword>
<protein>
    <recommendedName>
        <fullName evidence="5">Glycosyltransferase</fullName>
        <ecNumber evidence="5">2.4.1.-</ecNumber>
    </recommendedName>
</protein>
<dbReference type="FunFam" id="3.40.50.2000:FF:000027">
    <property type="entry name" value="Glycosyltransferase"/>
    <property type="match status" value="1"/>
</dbReference>
<gene>
    <name evidence="6" type="ORF">NE237_014532</name>
</gene>
<dbReference type="SUPFAM" id="SSF53756">
    <property type="entry name" value="UDP-Glycosyltransferase/glycogen phosphorylase"/>
    <property type="match status" value="1"/>
</dbReference>